<organism evidence="1">
    <name type="scientific">marine sediment metagenome</name>
    <dbReference type="NCBI Taxonomy" id="412755"/>
    <lineage>
        <taxon>unclassified sequences</taxon>
        <taxon>metagenomes</taxon>
        <taxon>ecological metagenomes</taxon>
    </lineage>
</organism>
<evidence type="ECO:0008006" key="2">
    <source>
        <dbReference type="Google" id="ProtNLM"/>
    </source>
</evidence>
<sequence length="140" mass="15929">MSKPAQEQKDIFSVCKKNVDKFFSEIEKSTPRYQQSVQKQQQDYLNAWKSVINSAISLEQEYATKAGFNVDVPEATLSAIRELTQQAIKAYEAQNKVVMDTAEATKQAFNAFNENTKSFASLNRNIMGFMMSVLEQRPKT</sequence>
<name>A0A0F9HLM7_9ZZZZ</name>
<proteinExistence type="predicted"/>
<accession>A0A0F9HLM7</accession>
<dbReference type="EMBL" id="LAZR01024169">
    <property type="protein sequence ID" value="KKL76067.1"/>
    <property type="molecule type" value="Genomic_DNA"/>
</dbReference>
<protein>
    <recommendedName>
        <fullName evidence="2">Phasin domain-containing protein</fullName>
    </recommendedName>
</protein>
<gene>
    <name evidence="1" type="ORF">LCGC14_2048630</name>
</gene>
<reference evidence="1" key="1">
    <citation type="journal article" date="2015" name="Nature">
        <title>Complex archaea that bridge the gap between prokaryotes and eukaryotes.</title>
        <authorList>
            <person name="Spang A."/>
            <person name="Saw J.H."/>
            <person name="Jorgensen S.L."/>
            <person name="Zaremba-Niedzwiedzka K."/>
            <person name="Martijn J."/>
            <person name="Lind A.E."/>
            <person name="van Eijk R."/>
            <person name="Schleper C."/>
            <person name="Guy L."/>
            <person name="Ettema T.J."/>
        </authorList>
    </citation>
    <scope>NUCLEOTIDE SEQUENCE</scope>
</reference>
<comment type="caution">
    <text evidence="1">The sequence shown here is derived from an EMBL/GenBank/DDBJ whole genome shotgun (WGS) entry which is preliminary data.</text>
</comment>
<dbReference type="AlphaFoldDB" id="A0A0F9HLM7"/>
<evidence type="ECO:0000313" key="1">
    <source>
        <dbReference type="EMBL" id="KKL76067.1"/>
    </source>
</evidence>